<protein>
    <recommendedName>
        <fullName evidence="4">SLH domain-containing protein</fullName>
    </recommendedName>
</protein>
<reference evidence="2" key="2">
    <citation type="submission" date="2019-11" db="EMBL/GenBank/DDBJ databases">
        <title>Improved Assembly of Tolypothrix boutellei genome.</title>
        <authorList>
            <person name="Sarangi A.N."/>
            <person name="Mukherjee M."/>
            <person name="Ghosh S."/>
            <person name="Singh D."/>
            <person name="Das A."/>
            <person name="Kant S."/>
            <person name="Prusty A."/>
            <person name="Tripathy S."/>
        </authorList>
    </citation>
    <scope>NUCLEOTIDE SEQUENCE</scope>
    <source>
        <strain evidence="2">VB521301</strain>
    </source>
</reference>
<dbReference type="Proteomes" id="UP000029738">
    <property type="component" value="Unassembled WGS sequence"/>
</dbReference>
<proteinExistence type="predicted"/>
<accession>A0A8S9T5M9</accession>
<organism evidence="2 3">
    <name type="scientific">Tolypothrix bouteillei VB521301</name>
    <dbReference type="NCBI Taxonomy" id="1479485"/>
    <lineage>
        <taxon>Bacteria</taxon>
        <taxon>Bacillati</taxon>
        <taxon>Cyanobacteriota</taxon>
        <taxon>Cyanophyceae</taxon>
        <taxon>Nostocales</taxon>
        <taxon>Tolypothrichaceae</taxon>
        <taxon>Tolypothrix</taxon>
    </lineage>
</organism>
<evidence type="ECO:0000313" key="2">
    <source>
        <dbReference type="EMBL" id="KAF3887426.1"/>
    </source>
</evidence>
<dbReference type="RefSeq" id="WP_137986324.1">
    <property type="nucleotide sequence ID" value="NZ_JHEG04000001.1"/>
</dbReference>
<evidence type="ECO:0000256" key="1">
    <source>
        <dbReference type="SAM" id="SignalP"/>
    </source>
</evidence>
<sequence>MMKRLLVSSLSFLLLCSVASSAHAQTPTATAPSQQTTVSANSIHSFTPFQLVHFAYRGSLGQQGVPGYSLLLSELRFGRTTAESLVKAGITAGRVSPDAISDREYLNGVASQLKLLDTL</sequence>
<gene>
    <name evidence="2" type="ORF">DA73_0400019480</name>
</gene>
<dbReference type="OrthoDB" id="514474at2"/>
<keyword evidence="3" id="KW-1185">Reference proteome</keyword>
<feature type="signal peptide" evidence="1">
    <location>
        <begin position="1"/>
        <end position="24"/>
    </location>
</feature>
<evidence type="ECO:0000313" key="3">
    <source>
        <dbReference type="Proteomes" id="UP000029738"/>
    </source>
</evidence>
<feature type="chain" id="PRO_5035786713" description="SLH domain-containing protein" evidence="1">
    <location>
        <begin position="25"/>
        <end position="119"/>
    </location>
</feature>
<dbReference type="EMBL" id="JHEG04000001">
    <property type="protein sequence ID" value="KAF3887426.1"/>
    <property type="molecule type" value="Genomic_DNA"/>
</dbReference>
<evidence type="ECO:0008006" key="4">
    <source>
        <dbReference type="Google" id="ProtNLM"/>
    </source>
</evidence>
<keyword evidence="1" id="KW-0732">Signal</keyword>
<dbReference type="AlphaFoldDB" id="A0A8S9T5M9"/>
<name>A0A8S9T5M9_9CYAN</name>
<reference evidence="2" key="1">
    <citation type="journal article" date="2015" name="Genome Announc.">
        <title>Draft Genome Sequence of Tolypothrix boutellei Strain VB521301.</title>
        <authorList>
            <person name="Chandrababunaidu M.M."/>
            <person name="Singh D."/>
            <person name="Sen D."/>
            <person name="Bhan S."/>
            <person name="Das S."/>
            <person name="Gupta A."/>
            <person name="Adhikary S.P."/>
            <person name="Tripathy S."/>
        </authorList>
    </citation>
    <scope>NUCLEOTIDE SEQUENCE</scope>
    <source>
        <strain evidence="2">VB521301</strain>
    </source>
</reference>
<comment type="caution">
    <text evidence="2">The sequence shown here is derived from an EMBL/GenBank/DDBJ whole genome shotgun (WGS) entry which is preliminary data.</text>
</comment>